<proteinExistence type="predicted"/>
<dbReference type="Gramene" id="PRQ24512">
    <property type="protein sequence ID" value="PRQ24512"/>
    <property type="gene ID" value="RchiOBHm_Chr6g0273221"/>
</dbReference>
<gene>
    <name evidence="1" type="ORF">RchiOBHm_Chr6g0273221</name>
</gene>
<comment type="caution">
    <text evidence="1">The sequence shown here is derived from an EMBL/GenBank/DDBJ whole genome shotgun (WGS) entry which is preliminary data.</text>
</comment>
<keyword evidence="2" id="KW-1185">Reference proteome</keyword>
<protein>
    <submittedName>
        <fullName evidence="1">Uncharacterized protein</fullName>
    </submittedName>
</protein>
<accession>A0A2P6PRH0</accession>
<dbReference type="AlphaFoldDB" id="A0A2P6PRH0"/>
<reference evidence="1 2" key="1">
    <citation type="journal article" date="2018" name="Nat. Genet.">
        <title>The Rosa genome provides new insights in the design of modern roses.</title>
        <authorList>
            <person name="Bendahmane M."/>
        </authorList>
    </citation>
    <scope>NUCLEOTIDE SEQUENCE [LARGE SCALE GENOMIC DNA]</scope>
    <source>
        <strain evidence="2">cv. Old Blush</strain>
    </source>
</reference>
<sequence>MPPSFFAASATIPFLIILQQPNRRQLDECHGCKLGSRVDFARSSSRRRETESEARPKQRTRTLLMVDLMIESNQSTSCFFVNVVNR</sequence>
<dbReference type="Proteomes" id="UP000238479">
    <property type="component" value="Chromosome 6"/>
</dbReference>
<evidence type="ECO:0000313" key="2">
    <source>
        <dbReference type="Proteomes" id="UP000238479"/>
    </source>
</evidence>
<evidence type="ECO:0000313" key="1">
    <source>
        <dbReference type="EMBL" id="PRQ24512.1"/>
    </source>
</evidence>
<organism evidence="1 2">
    <name type="scientific">Rosa chinensis</name>
    <name type="common">China rose</name>
    <dbReference type="NCBI Taxonomy" id="74649"/>
    <lineage>
        <taxon>Eukaryota</taxon>
        <taxon>Viridiplantae</taxon>
        <taxon>Streptophyta</taxon>
        <taxon>Embryophyta</taxon>
        <taxon>Tracheophyta</taxon>
        <taxon>Spermatophyta</taxon>
        <taxon>Magnoliopsida</taxon>
        <taxon>eudicotyledons</taxon>
        <taxon>Gunneridae</taxon>
        <taxon>Pentapetalae</taxon>
        <taxon>rosids</taxon>
        <taxon>fabids</taxon>
        <taxon>Rosales</taxon>
        <taxon>Rosaceae</taxon>
        <taxon>Rosoideae</taxon>
        <taxon>Rosoideae incertae sedis</taxon>
        <taxon>Rosa</taxon>
    </lineage>
</organism>
<name>A0A2P6PRH0_ROSCH</name>
<dbReference type="EMBL" id="PDCK01000044">
    <property type="protein sequence ID" value="PRQ24512.1"/>
    <property type="molecule type" value="Genomic_DNA"/>
</dbReference>